<accession>A0ABW2G4J7</accession>
<dbReference type="SUPFAM" id="SSF46689">
    <property type="entry name" value="Homeodomain-like"/>
    <property type="match status" value="1"/>
</dbReference>
<dbReference type="SUPFAM" id="SSF48498">
    <property type="entry name" value="Tetracyclin repressor-like, C-terminal domain"/>
    <property type="match status" value="1"/>
</dbReference>
<feature type="domain" description="HTH tetR-type" evidence="5">
    <location>
        <begin position="5"/>
        <end position="65"/>
    </location>
</feature>
<feature type="DNA-binding region" description="H-T-H motif" evidence="4">
    <location>
        <begin position="28"/>
        <end position="47"/>
    </location>
</feature>
<evidence type="ECO:0000256" key="2">
    <source>
        <dbReference type="ARBA" id="ARBA00023125"/>
    </source>
</evidence>
<protein>
    <submittedName>
        <fullName evidence="6">TetR/AcrR family transcriptional regulator</fullName>
    </submittedName>
</protein>
<dbReference type="PANTHER" id="PTHR47506">
    <property type="entry name" value="TRANSCRIPTIONAL REGULATORY PROTEIN"/>
    <property type="match status" value="1"/>
</dbReference>
<keyword evidence="2 4" id="KW-0238">DNA-binding</keyword>
<dbReference type="PROSITE" id="PS50977">
    <property type="entry name" value="HTH_TETR_2"/>
    <property type="match status" value="1"/>
</dbReference>
<evidence type="ECO:0000256" key="4">
    <source>
        <dbReference type="PROSITE-ProRule" id="PRU00335"/>
    </source>
</evidence>
<sequence>MDNDTGARSQALNAAEQLFYGRGVQAVGMDAVRAASGLSLKRLYALYPSKGDLVEAYLLRRDTRWRGDLAAHVTAATSDPGGRLLAVFDWLAAWFDEPGYRGCAFLNAYGELGAGSPAVAAAALRHKAAFRHWLGTLTAAAGLPDALADQLLLLAEGAITTAALTGSSAPARQARAAAAVLLAAAGPAGPGPGERAHS</sequence>
<proteinExistence type="predicted"/>
<dbReference type="Gene3D" id="1.10.357.10">
    <property type="entry name" value="Tetracycline Repressor, domain 2"/>
    <property type="match status" value="1"/>
</dbReference>
<keyword evidence="7" id="KW-1185">Reference proteome</keyword>
<evidence type="ECO:0000256" key="1">
    <source>
        <dbReference type="ARBA" id="ARBA00023015"/>
    </source>
</evidence>
<dbReference type="InterPro" id="IPR036271">
    <property type="entry name" value="Tet_transcr_reg_TetR-rel_C_sf"/>
</dbReference>
<dbReference type="PANTHER" id="PTHR47506:SF1">
    <property type="entry name" value="HTH-TYPE TRANSCRIPTIONAL REGULATOR YJDC"/>
    <property type="match status" value="1"/>
</dbReference>
<dbReference type="Proteomes" id="UP001596435">
    <property type="component" value="Unassembled WGS sequence"/>
</dbReference>
<evidence type="ECO:0000259" key="5">
    <source>
        <dbReference type="PROSITE" id="PS50977"/>
    </source>
</evidence>
<dbReference type="InterPro" id="IPR009057">
    <property type="entry name" value="Homeodomain-like_sf"/>
</dbReference>
<name>A0ABW2G4J7_9ACTN</name>
<dbReference type="RefSeq" id="WP_380232779.1">
    <property type="nucleotide sequence ID" value="NZ_JBHSVH010000002.1"/>
</dbReference>
<dbReference type="EMBL" id="JBHTAJ010000103">
    <property type="protein sequence ID" value="MFC7184475.1"/>
    <property type="molecule type" value="Genomic_DNA"/>
</dbReference>
<comment type="caution">
    <text evidence="6">The sequence shown here is derived from an EMBL/GenBank/DDBJ whole genome shotgun (WGS) entry which is preliminary data.</text>
</comment>
<dbReference type="InterPro" id="IPR001647">
    <property type="entry name" value="HTH_TetR"/>
</dbReference>
<reference evidence="7" key="1">
    <citation type="journal article" date="2019" name="Int. J. Syst. Evol. Microbiol.">
        <title>The Global Catalogue of Microorganisms (GCM) 10K type strain sequencing project: providing services to taxonomists for standard genome sequencing and annotation.</title>
        <authorList>
            <consortium name="The Broad Institute Genomics Platform"/>
            <consortium name="The Broad Institute Genome Sequencing Center for Infectious Disease"/>
            <person name="Wu L."/>
            <person name="Ma J."/>
        </authorList>
    </citation>
    <scope>NUCLEOTIDE SEQUENCE [LARGE SCALE GENOMIC DNA]</scope>
    <source>
        <strain evidence="7">CGMCC 1.12859</strain>
    </source>
</reference>
<keyword evidence="3" id="KW-0804">Transcription</keyword>
<keyword evidence="1" id="KW-0805">Transcription regulation</keyword>
<evidence type="ECO:0000256" key="3">
    <source>
        <dbReference type="ARBA" id="ARBA00023163"/>
    </source>
</evidence>
<organism evidence="6 7">
    <name type="scientific">Kitasatospora paranensis</name>
    <dbReference type="NCBI Taxonomy" id="258053"/>
    <lineage>
        <taxon>Bacteria</taxon>
        <taxon>Bacillati</taxon>
        <taxon>Actinomycetota</taxon>
        <taxon>Actinomycetes</taxon>
        <taxon>Kitasatosporales</taxon>
        <taxon>Streptomycetaceae</taxon>
        <taxon>Kitasatospora</taxon>
    </lineage>
</organism>
<dbReference type="Pfam" id="PF00440">
    <property type="entry name" value="TetR_N"/>
    <property type="match status" value="1"/>
</dbReference>
<evidence type="ECO:0000313" key="6">
    <source>
        <dbReference type="EMBL" id="MFC7184475.1"/>
    </source>
</evidence>
<gene>
    <name evidence="6" type="ORF">ACFQMG_33490</name>
</gene>
<evidence type="ECO:0000313" key="7">
    <source>
        <dbReference type="Proteomes" id="UP001596435"/>
    </source>
</evidence>